<keyword evidence="5 15" id="KW-1133">Transmembrane helix</keyword>
<feature type="transmembrane region" description="Helical" evidence="15">
    <location>
        <begin position="299"/>
        <end position="325"/>
    </location>
</feature>
<keyword evidence="7 15" id="KW-0406">Ion transport</keyword>
<dbReference type="InterPro" id="IPR038050">
    <property type="entry name" value="Neuro_actylchol_rec"/>
</dbReference>
<keyword evidence="11" id="KW-0325">Glycoprotein</keyword>
<evidence type="ECO:0000313" key="17">
    <source>
        <dbReference type="Proteomes" id="UP000749559"/>
    </source>
</evidence>
<evidence type="ECO:0000256" key="14">
    <source>
        <dbReference type="ARBA" id="ARBA00034099"/>
    </source>
</evidence>
<dbReference type="InterPro" id="IPR018000">
    <property type="entry name" value="Neurotransmitter_ion_chnl_CS"/>
</dbReference>
<dbReference type="InterPro" id="IPR036734">
    <property type="entry name" value="Neur_chan_lig-bd_sf"/>
</dbReference>
<dbReference type="InterPro" id="IPR002394">
    <property type="entry name" value="Nicotinic_acetylcholine_rcpt"/>
</dbReference>
<dbReference type="FunFam" id="1.20.58.390:FF:000043">
    <property type="entry name" value="AcetylCholine Receptor"/>
    <property type="match status" value="1"/>
</dbReference>
<keyword evidence="13 15" id="KW-0407">Ion channel</keyword>
<gene>
    <name evidence="16" type="ORF">OFUS_LOCUS16917</name>
</gene>
<organism evidence="16 17">
    <name type="scientific">Owenia fusiformis</name>
    <name type="common">Polychaete worm</name>
    <dbReference type="NCBI Taxonomy" id="6347"/>
    <lineage>
        <taxon>Eukaryota</taxon>
        <taxon>Metazoa</taxon>
        <taxon>Spiralia</taxon>
        <taxon>Lophotrochozoa</taxon>
        <taxon>Annelida</taxon>
        <taxon>Polychaeta</taxon>
        <taxon>Sedentaria</taxon>
        <taxon>Canalipalpata</taxon>
        <taxon>Sabellida</taxon>
        <taxon>Oweniida</taxon>
        <taxon>Oweniidae</taxon>
        <taxon>Owenia</taxon>
    </lineage>
</organism>
<evidence type="ECO:0000256" key="5">
    <source>
        <dbReference type="ARBA" id="ARBA00022989"/>
    </source>
</evidence>
<evidence type="ECO:0000256" key="13">
    <source>
        <dbReference type="ARBA" id="ARBA00023303"/>
    </source>
</evidence>
<dbReference type="Pfam" id="PF02931">
    <property type="entry name" value="Neur_chan_LBD"/>
    <property type="match status" value="1"/>
</dbReference>
<keyword evidence="12" id="KW-1071">Ligand-gated ion channel</keyword>
<dbReference type="PANTHER" id="PTHR18945">
    <property type="entry name" value="NEUROTRANSMITTER GATED ION CHANNEL"/>
    <property type="match status" value="1"/>
</dbReference>
<proteinExistence type="inferred from homology"/>
<dbReference type="InterPro" id="IPR006201">
    <property type="entry name" value="Neur_channel"/>
</dbReference>
<evidence type="ECO:0000256" key="11">
    <source>
        <dbReference type="ARBA" id="ARBA00023180"/>
    </source>
</evidence>
<dbReference type="InterPro" id="IPR006202">
    <property type="entry name" value="Neur_chan_lig-bd"/>
</dbReference>
<dbReference type="SUPFAM" id="SSF90112">
    <property type="entry name" value="Neurotransmitter-gated ion-channel transmembrane pore"/>
    <property type="match status" value="1"/>
</dbReference>
<evidence type="ECO:0000256" key="12">
    <source>
        <dbReference type="ARBA" id="ARBA00023286"/>
    </source>
</evidence>
<dbReference type="InterPro" id="IPR006029">
    <property type="entry name" value="Neurotrans-gated_channel_TM"/>
</dbReference>
<evidence type="ECO:0000256" key="9">
    <source>
        <dbReference type="ARBA" id="ARBA00023157"/>
    </source>
</evidence>
<evidence type="ECO:0000256" key="3">
    <source>
        <dbReference type="ARBA" id="ARBA00022475"/>
    </source>
</evidence>
<keyword evidence="9" id="KW-1015">Disulfide bond</keyword>
<protein>
    <submittedName>
        <fullName evidence="16">Uncharacterized protein</fullName>
    </submittedName>
</protein>
<dbReference type="Gene3D" id="1.20.58.390">
    <property type="entry name" value="Neurotransmitter-gated ion-channel transmembrane domain"/>
    <property type="match status" value="2"/>
</dbReference>
<dbReference type="EMBL" id="CAIIXF020000008">
    <property type="protein sequence ID" value="CAH1791878.1"/>
    <property type="molecule type" value="Genomic_DNA"/>
</dbReference>
<dbReference type="GO" id="GO:0004888">
    <property type="term" value="F:transmembrane signaling receptor activity"/>
    <property type="evidence" value="ECO:0007669"/>
    <property type="project" value="InterPro"/>
</dbReference>
<reference evidence="16" key="1">
    <citation type="submission" date="2022-03" db="EMBL/GenBank/DDBJ databases">
        <authorList>
            <person name="Martin C."/>
        </authorList>
    </citation>
    <scope>NUCLEOTIDE SEQUENCE</scope>
</reference>
<keyword evidence="3" id="KW-1003">Cell membrane</keyword>
<dbReference type="AlphaFoldDB" id="A0A8J1XWW6"/>
<dbReference type="Gene3D" id="2.70.170.10">
    <property type="entry name" value="Neurotransmitter-gated ion-channel ligand-binding domain"/>
    <property type="match status" value="1"/>
</dbReference>
<dbReference type="CDD" id="cd18997">
    <property type="entry name" value="LGIC_ECD_nAChR"/>
    <property type="match status" value="1"/>
</dbReference>
<dbReference type="PRINTS" id="PR00254">
    <property type="entry name" value="NICOTINICR"/>
</dbReference>
<dbReference type="PROSITE" id="PS00236">
    <property type="entry name" value="NEUROTR_ION_CHANNEL"/>
    <property type="match status" value="1"/>
</dbReference>
<comment type="subcellular location">
    <subcellularLocation>
        <location evidence="14">Synaptic cell membrane</location>
        <topology evidence="14">Multi-pass membrane protein</topology>
    </subcellularLocation>
</comment>
<evidence type="ECO:0000313" key="16">
    <source>
        <dbReference type="EMBL" id="CAH1791878.1"/>
    </source>
</evidence>
<evidence type="ECO:0000256" key="8">
    <source>
        <dbReference type="ARBA" id="ARBA00023136"/>
    </source>
</evidence>
<sequence length="487" mass="56541">MELLQLVWLLTGTCFWWKFCACGASKRTLSPEQRLLKDLKMDYDTNIIPSYDGSQLRVTMDMALNQIVDVNEKNQMIITSVWLRFAWVDEYLQWNETEYGGVSKVHFPPSEIWVPDITLYDDVGGQYYDTVTYRVMVYSNGAVYWNIPARLQSSCKMDVRFFPYDTQKCRLKFGSWGYDGLELDLVNKSSSADIAPFMDNGEWFLKRVSAEQNILYYGCCVEPYPDVTYYIIIQRRPLYYVFNLLLPCVFIMGVTPFSFLASPASGERISLTITCLLALTVFLLFVAETLPPQSEVLPLVGVYFAVAIADLALASLAAIISVHLYHRGHRRDVLPKWAKSFFHGLAYLMCVGDRYPDKSNKKKMKEYDNKALDITTEETILPNGIKDTCIVTNGFDHKQQQTKHDTKTDNKLVSNKYDKELMDLIRDIDEHLKRFQEQREKAKRKDENKKDWKMASNVFDRFLFFVFLLFTICASIFFLVYEPRSDV</sequence>
<dbReference type="CDD" id="cd19051">
    <property type="entry name" value="LGIC_TM_cation"/>
    <property type="match status" value="1"/>
</dbReference>
<dbReference type="NCBIfam" id="TIGR00860">
    <property type="entry name" value="LIC"/>
    <property type="match status" value="1"/>
</dbReference>
<keyword evidence="4 15" id="KW-0812">Transmembrane</keyword>
<feature type="transmembrane region" description="Helical" evidence="15">
    <location>
        <begin position="462"/>
        <end position="481"/>
    </location>
</feature>
<dbReference type="Pfam" id="PF02932">
    <property type="entry name" value="Neur_chan_memb"/>
    <property type="match status" value="1"/>
</dbReference>
<evidence type="ECO:0000256" key="2">
    <source>
        <dbReference type="ARBA" id="ARBA00022448"/>
    </source>
</evidence>
<feature type="transmembrane region" description="Helical" evidence="15">
    <location>
        <begin position="238"/>
        <end position="257"/>
    </location>
</feature>
<dbReference type="GO" id="GO:0045211">
    <property type="term" value="C:postsynaptic membrane"/>
    <property type="evidence" value="ECO:0007669"/>
    <property type="project" value="InterPro"/>
</dbReference>
<keyword evidence="2 15" id="KW-0813">Transport</keyword>
<dbReference type="Proteomes" id="UP000749559">
    <property type="component" value="Unassembled WGS sequence"/>
</dbReference>
<evidence type="ECO:0000256" key="4">
    <source>
        <dbReference type="ARBA" id="ARBA00022692"/>
    </source>
</evidence>
<dbReference type="PRINTS" id="PR00252">
    <property type="entry name" value="NRIONCHANNEL"/>
</dbReference>
<dbReference type="FunFam" id="2.70.170.10:FF:000016">
    <property type="entry name" value="Nicotinic acetylcholine receptor subunit"/>
    <property type="match status" value="1"/>
</dbReference>
<keyword evidence="15" id="KW-0732">Signal</keyword>
<feature type="chain" id="PRO_5042621156" evidence="15">
    <location>
        <begin position="25"/>
        <end position="487"/>
    </location>
</feature>
<comment type="caution">
    <text evidence="16">The sequence shown here is derived from an EMBL/GenBank/DDBJ whole genome shotgun (WGS) entry which is preliminary data.</text>
</comment>
<dbReference type="OrthoDB" id="5975154at2759"/>
<keyword evidence="6" id="KW-0770">Synapse</keyword>
<name>A0A8J1XWW6_OWEFU</name>
<feature type="signal peptide" evidence="15">
    <location>
        <begin position="1"/>
        <end position="24"/>
    </location>
</feature>
<evidence type="ECO:0000256" key="6">
    <source>
        <dbReference type="ARBA" id="ARBA00023018"/>
    </source>
</evidence>
<dbReference type="InterPro" id="IPR036719">
    <property type="entry name" value="Neuro-gated_channel_TM_sf"/>
</dbReference>
<accession>A0A8J1XWW6</accession>
<dbReference type="SUPFAM" id="SSF63712">
    <property type="entry name" value="Nicotinic receptor ligand binding domain-like"/>
    <property type="match status" value="1"/>
</dbReference>
<keyword evidence="8 15" id="KW-0472">Membrane</keyword>
<evidence type="ECO:0000256" key="1">
    <source>
        <dbReference type="ARBA" id="ARBA00009237"/>
    </source>
</evidence>
<evidence type="ECO:0000256" key="10">
    <source>
        <dbReference type="ARBA" id="ARBA00023170"/>
    </source>
</evidence>
<keyword evidence="17" id="KW-1185">Reference proteome</keyword>
<evidence type="ECO:0000256" key="7">
    <source>
        <dbReference type="ARBA" id="ARBA00023065"/>
    </source>
</evidence>
<evidence type="ECO:0000256" key="15">
    <source>
        <dbReference type="RuleBase" id="RU000687"/>
    </source>
</evidence>
<comment type="similarity">
    <text evidence="1">Belongs to the ligand-gated ion channel (TC 1.A.9) family. Acetylcholine receptor (TC 1.A.9.1) subfamily.</text>
</comment>
<dbReference type="GO" id="GO:0022848">
    <property type="term" value="F:acetylcholine-gated monoatomic cation-selective channel activity"/>
    <property type="evidence" value="ECO:0007669"/>
    <property type="project" value="InterPro"/>
</dbReference>
<feature type="transmembrane region" description="Helical" evidence="15">
    <location>
        <begin position="269"/>
        <end position="287"/>
    </location>
</feature>
<keyword evidence="10" id="KW-0675">Receptor</keyword>